<dbReference type="OrthoDB" id="974105at2"/>
<dbReference type="Pfam" id="PF01926">
    <property type="entry name" value="MMR_HSR1"/>
    <property type="match status" value="1"/>
</dbReference>
<accession>A0A3A5H5D4</accession>
<feature type="transmembrane region" description="Helical" evidence="1">
    <location>
        <begin position="438"/>
        <end position="463"/>
    </location>
</feature>
<dbReference type="GO" id="GO:0043024">
    <property type="term" value="F:ribosomal small subunit binding"/>
    <property type="evidence" value="ECO:0007669"/>
    <property type="project" value="TreeGrafter"/>
</dbReference>
<keyword evidence="4" id="KW-1185">Reference proteome</keyword>
<dbReference type="GO" id="GO:0005525">
    <property type="term" value="F:GTP binding"/>
    <property type="evidence" value="ECO:0007669"/>
    <property type="project" value="InterPro"/>
</dbReference>
<evidence type="ECO:0000313" key="3">
    <source>
        <dbReference type="EMBL" id="RJS45121.1"/>
    </source>
</evidence>
<gene>
    <name evidence="3" type="ORF">D4739_01910</name>
</gene>
<proteinExistence type="predicted"/>
<dbReference type="GO" id="GO:0000028">
    <property type="term" value="P:ribosomal small subunit assembly"/>
    <property type="evidence" value="ECO:0007669"/>
    <property type="project" value="TreeGrafter"/>
</dbReference>
<dbReference type="InterPro" id="IPR006073">
    <property type="entry name" value="GTP-bd"/>
</dbReference>
<dbReference type="InterPro" id="IPR027417">
    <property type="entry name" value="P-loop_NTPase"/>
</dbReference>
<dbReference type="AlphaFoldDB" id="A0A3A5H5D4"/>
<comment type="caution">
    <text evidence="3">The sequence shown here is derived from an EMBL/GenBank/DDBJ whole genome shotgun (WGS) entry which is preliminary data.</text>
</comment>
<reference evidence="4" key="1">
    <citation type="submission" date="2018-09" db="EMBL/GenBank/DDBJ databases">
        <authorList>
            <person name="Zhu H."/>
        </authorList>
    </citation>
    <scope>NUCLEOTIDE SEQUENCE [LARGE SCALE GENOMIC DNA]</scope>
    <source>
        <strain evidence="4">K1W22B-1</strain>
    </source>
</reference>
<dbReference type="Gene3D" id="3.40.50.300">
    <property type="entry name" value="P-loop containing nucleotide triphosphate hydrolases"/>
    <property type="match status" value="1"/>
</dbReference>
<dbReference type="PANTHER" id="PTHR42698">
    <property type="entry name" value="GTPASE ERA"/>
    <property type="match status" value="1"/>
</dbReference>
<evidence type="ECO:0000256" key="1">
    <source>
        <dbReference type="SAM" id="Phobius"/>
    </source>
</evidence>
<sequence>MSTILEGAKKLVTSGSDVGRKAEALDAAVEAARGRLDDQLLDDAHAVSSRVSERLRLSAKHTVIGLAGATGSGKSSTFNALTGLELSAVGVRRPTTSWATACVWGSDGAAELLTWLGIPPRHHVTRDSMLDSSRADEAFDGVVLLDLPDHDSTDVSHHLEADRLVQLADVLVWVLDPQKYADAAIHNRYLKPMASHAKTMVVVLNHIDTVAEDRREAMIADVRRLLAADGLPDVPVFAVSARNGTNLDALRKELGKRVASKKAARMRLEADVKAAGERIADVSGLTPAGSLDREVIAELDDALADAAGVPVVVHAVETSAQQRAARATGWPVTAWVTKLKPDPLKRLHLDLGREGKALVKTSRTSLPEASPVQRARVDSAVRAATDQVGLGLARPWQLALRSAATGRLDELNDRLDHTLAATDLGVDRLPWWASLVRLLQWLLIVAAVVGGLWLGALALVGYLQFDVPSPKVGPVALPTLFLGGGILGGIVLALLCKVLVGITARSRARAADRRLRSGINAVAQELVLAPLQVELASYSTVREQLTTVLK</sequence>
<dbReference type="Proteomes" id="UP000276542">
    <property type="component" value="Unassembled WGS sequence"/>
</dbReference>
<keyword evidence="1" id="KW-0812">Transmembrane</keyword>
<dbReference type="EMBL" id="QYRP01000002">
    <property type="protein sequence ID" value="RJS45121.1"/>
    <property type="molecule type" value="Genomic_DNA"/>
</dbReference>
<dbReference type="GO" id="GO:0019843">
    <property type="term" value="F:rRNA binding"/>
    <property type="evidence" value="ECO:0007669"/>
    <property type="project" value="TreeGrafter"/>
</dbReference>
<dbReference type="SUPFAM" id="SSF52540">
    <property type="entry name" value="P-loop containing nucleoside triphosphate hydrolases"/>
    <property type="match status" value="1"/>
</dbReference>
<organism evidence="3 4">
    <name type="scientific">Nocardioides cavernaquae</name>
    <dbReference type="NCBI Taxonomy" id="2321396"/>
    <lineage>
        <taxon>Bacteria</taxon>
        <taxon>Bacillati</taxon>
        <taxon>Actinomycetota</taxon>
        <taxon>Actinomycetes</taxon>
        <taxon>Propionibacteriales</taxon>
        <taxon>Nocardioidaceae</taxon>
        <taxon>Nocardioides</taxon>
    </lineage>
</organism>
<protein>
    <submittedName>
        <fullName evidence="3">ABC transporter</fullName>
    </submittedName>
</protein>
<dbReference type="InterPro" id="IPR005662">
    <property type="entry name" value="GTPase_Era-like"/>
</dbReference>
<dbReference type="PANTHER" id="PTHR42698:SF1">
    <property type="entry name" value="GTPASE ERA, MITOCHONDRIAL"/>
    <property type="match status" value="1"/>
</dbReference>
<feature type="domain" description="G" evidence="2">
    <location>
        <begin position="64"/>
        <end position="205"/>
    </location>
</feature>
<evidence type="ECO:0000259" key="2">
    <source>
        <dbReference type="Pfam" id="PF01926"/>
    </source>
</evidence>
<dbReference type="GO" id="GO:0005829">
    <property type="term" value="C:cytosol"/>
    <property type="evidence" value="ECO:0007669"/>
    <property type="project" value="TreeGrafter"/>
</dbReference>
<keyword evidence="1" id="KW-0472">Membrane</keyword>
<evidence type="ECO:0000313" key="4">
    <source>
        <dbReference type="Proteomes" id="UP000276542"/>
    </source>
</evidence>
<feature type="transmembrane region" description="Helical" evidence="1">
    <location>
        <begin position="475"/>
        <end position="500"/>
    </location>
</feature>
<name>A0A3A5H5D4_9ACTN</name>
<keyword evidence="1" id="KW-1133">Transmembrane helix</keyword>
<dbReference type="RefSeq" id="WP_120059023.1">
    <property type="nucleotide sequence ID" value="NZ_QYRP01000002.1"/>
</dbReference>